<keyword evidence="2" id="KW-1185">Reference proteome</keyword>
<reference evidence="1 2" key="1">
    <citation type="submission" date="2020-03" db="EMBL/GenBank/DDBJ databases">
        <title>Salinimicrobium sp. nov, isolated from SCS.</title>
        <authorList>
            <person name="Cao W.R."/>
        </authorList>
    </citation>
    <scope>NUCLEOTIDE SEQUENCE [LARGE SCALE GENOMIC DNA]</scope>
    <source>
        <strain evidence="2">J15B91</strain>
    </source>
</reference>
<feature type="non-terminal residue" evidence="1">
    <location>
        <position position="1"/>
    </location>
</feature>
<proteinExistence type="predicted"/>
<comment type="caution">
    <text evidence="1">The sequence shown here is derived from an EMBL/GenBank/DDBJ whole genome shotgun (WGS) entry which is preliminary data.</text>
</comment>
<evidence type="ECO:0000313" key="1">
    <source>
        <dbReference type="EMBL" id="NJW55293.1"/>
    </source>
</evidence>
<dbReference type="EMBL" id="JAAVJR010001002">
    <property type="protein sequence ID" value="NJW55293.1"/>
    <property type="molecule type" value="Genomic_DNA"/>
</dbReference>
<gene>
    <name evidence="1" type="ORF">HC175_20465</name>
</gene>
<accession>A0ABX1D4A4</accession>
<organism evidence="1 2">
    <name type="scientific">Salinimicrobium oceani</name>
    <dbReference type="NCBI Taxonomy" id="2722702"/>
    <lineage>
        <taxon>Bacteria</taxon>
        <taxon>Pseudomonadati</taxon>
        <taxon>Bacteroidota</taxon>
        <taxon>Flavobacteriia</taxon>
        <taxon>Flavobacteriales</taxon>
        <taxon>Flavobacteriaceae</taxon>
        <taxon>Salinimicrobium</taxon>
    </lineage>
</organism>
<protein>
    <submittedName>
        <fullName evidence="1">Uncharacterized protein</fullName>
    </submittedName>
</protein>
<evidence type="ECO:0000313" key="2">
    <source>
        <dbReference type="Proteomes" id="UP000703674"/>
    </source>
</evidence>
<dbReference type="Proteomes" id="UP000703674">
    <property type="component" value="Unassembled WGS sequence"/>
</dbReference>
<sequence length="52" mass="5743">SFGDYQTSVVKRSWTRSGNTRLDLISGQPHDPAYSNLIALITQTVINPTILP</sequence>
<name>A0ABX1D4A4_9FLAO</name>